<sequence length="62" mass="7752">MNYERLLRRLRSHPDLFGADERRSERITRLIKRCKARMKPQWDARVERLRAEASERFYFRTL</sequence>
<gene>
    <name evidence="1" type="ORF">C5748_09635</name>
</gene>
<accession>A0A2S9ISM1</accession>
<evidence type="ECO:0000313" key="1">
    <source>
        <dbReference type="EMBL" id="PRD43525.1"/>
    </source>
</evidence>
<name>A0A2S9ISM1_9HYPH</name>
<keyword evidence="2" id="KW-1185">Reference proteome</keyword>
<comment type="caution">
    <text evidence="1">The sequence shown here is derived from an EMBL/GenBank/DDBJ whole genome shotgun (WGS) entry which is preliminary data.</text>
</comment>
<dbReference type="EMBL" id="PVBR01000006">
    <property type="protein sequence ID" value="PRD43525.1"/>
    <property type="molecule type" value="Genomic_DNA"/>
</dbReference>
<dbReference type="AlphaFoldDB" id="A0A2S9ISM1"/>
<evidence type="ECO:0000313" key="2">
    <source>
        <dbReference type="Proteomes" id="UP000239434"/>
    </source>
</evidence>
<protein>
    <submittedName>
        <fullName evidence="1">Uncharacterized protein</fullName>
    </submittedName>
</protein>
<dbReference type="RefSeq" id="WP_105741737.1">
    <property type="nucleotide sequence ID" value="NZ_PVBR01000006.1"/>
</dbReference>
<reference evidence="1 2" key="1">
    <citation type="submission" date="2018-02" db="EMBL/GenBank/DDBJ databases">
        <title>The draft genome of Phyllobacterium sp. 1N-3.</title>
        <authorList>
            <person name="Liu L."/>
            <person name="Li L."/>
            <person name="Zhang X."/>
            <person name="Wang T."/>
            <person name="Liang L."/>
        </authorList>
    </citation>
    <scope>NUCLEOTIDE SEQUENCE [LARGE SCALE GENOMIC DNA]</scope>
    <source>
        <strain evidence="1 2">1N-3</strain>
    </source>
</reference>
<dbReference type="Proteomes" id="UP000239434">
    <property type="component" value="Unassembled WGS sequence"/>
</dbReference>
<organism evidence="1 2">
    <name type="scientific">Phyllobacterium phragmitis</name>
    <dbReference type="NCBI Taxonomy" id="2670329"/>
    <lineage>
        <taxon>Bacteria</taxon>
        <taxon>Pseudomonadati</taxon>
        <taxon>Pseudomonadota</taxon>
        <taxon>Alphaproteobacteria</taxon>
        <taxon>Hyphomicrobiales</taxon>
        <taxon>Phyllobacteriaceae</taxon>
        <taxon>Phyllobacterium</taxon>
    </lineage>
</organism>
<proteinExistence type="predicted"/>